<dbReference type="PANTHER" id="PTHR30383">
    <property type="entry name" value="THIOESTERASE 1/PROTEASE 1/LYSOPHOSPHOLIPASE L1"/>
    <property type="match status" value="1"/>
</dbReference>
<reference evidence="4" key="1">
    <citation type="journal article" date="2019" name="Int. J. Syst. Evol. Microbiol.">
        <title>The Global Catalogue of Microorganisms (GCM) 10K type strain sequencing project: providing services to taxonomists for standard genome sequencing and annotation.</title>
        <authorList>
            <consortium name="The Broad Institute Genomics Platform"/>
            <consortium name="The Broad Institute Genome Sequencing Center for Infectious Disease"/>
            <person name="Wu L."/>
            <person name="Ma J."/>
        </authorList>
    </citation>
    <scope>NUCLEOTIDE SEQUENCE [LARGE SCALE GENOMIC DNA]</scope>
    <source>
        <strain evidence="4">KCTC 42224</strain>
    </source>
</reference>
<proteinExistence type="predicted"/>
<dbReference type="InterPro" id="IPR036514">
    <property type="entry name" value="SGNH_hydro_sf"/>
</dbReference>
<comment type="caution">
    <text evidence="3">The sequence shown here is derived from an EMBL/GenBank/DDBJ whole genome shotgun (WGS) entry which is preliminary data.</text>
</comment>
<sequence length="447" mass="45045">MIAHPSVGPSARIRLALAALAGAVLSPAAVAAQSGAPVDLTLPAAPSAPPLPAITAAVPGQLSNAAAIAPFLAQLATAPATGVLSIVQIGDSHTAGDMVSQGLRAALQARLGNAGRGMMPAGKPYQGYLSWGVTARQSAEWQGNALFGPERHADGALLGFSGFTQTTTMPAATMSLTADGPATRFTRFTLCGLTGPDAGAVTVTFDGEPAEPISFSAPAPGAACFVRNSAVPVTQATVATLDTRTVSLTAWETRTGTPGVIVANLGVVGARAMHLARADDAVAGAELAAARPDLVILAFGTNEGFDPALGLADTEAVLRNAVARVRRLAGPAVPILLVGPPDAASSRPVVALPALPETVACGGGWSVPGHLAQMRTLERRLATTLGLAFWDWQGAMGGPCTTMGWVAQGLQRGDHVHFTREGGRLIGGGLATDLLAAARALPVARGH</sequence>
<evidence type="ECO:0000313" key="4">
    <source>
        <dbReference type="Proteomes" id="UP001595683"/>
    </source>
</evidence>
<protein>
    <submittedName>
        <fullName evidence="3">GDSL-type esterase/lipase family protein</fullName>
    </submittedName>
</protein>
<name>A0ABV7V1N3_9SPHN</name>
<keyword evidence="4" id="KW-1185">Reference proteome</keyword>
<dbReference type="PANTHER" id="PTHR30383:SF29">
    <property type="entry name" value="SGNH HYDROLASE-TYPE ESTERASE DOMAIN-CONTAINING PROTEIN"/>
    <property type="match status" value="1"/>
</dbReference>
<evidence type="ECO:0000259" key="2">
    <source>
        <dbReference type="Pfam" id="PF13472"/>
    </source>
</evidence>
<dbReference type="InterPro" id="IPR051532">
    <property type="entry name" value="Ester_Hydrolysis_Enzymes"/>
</dbReference>
<dbReference type="Proteomes" id="UP001595683">
    <property type="component" value="Unassembled WGS sequence"/>
</dbReference>
<evidence type="ECO:0000313" key="3">
    <source>
        <dbReference type="EMBL" id="MFC3670897.1"/>
    </source>
</evidence>
<dbReference type="Gene3D" id="2.60.120.1360">
    <property type="match status" value="1"/>
</dbReference>
<dbReference type="SUPFAM" id="SSF52266">
    <property type="entry name" value="SGNH hydrolase"/>
    <property type="match status" value="1"/>
</dbReference>
<gene>
    <name evidence="3" type="ORF">ACFOOT_05630</name>
</gene>
<evidence type="ECO:0000256" key="1">
    <source>
        <dbReference type="SAM" id="SignalP"/>
    </source>
</evidence>
<dbReference type="InterPro" id="IPR013830">
    <property type="entry name" value="SGNH_hydro"/>
</dbReference>
<dbReference type="Gene3D" id="3.40.50.1110">
    <property type="entry name" value="SGNH hydrolase"/>
    <property type="match status" value="1"/>
</dbReference>
<feature type="domain" description="SGNH hydrolase-type esterase" evidence="2">
    <location>
        <begin position="259"/>
        <end position="424"/>
    </location>
</feature>
<feature type="signal peptide" evidence="1">
    <location>
        <begin position="1"/>
        <end position="31"/>
    </location>
</feature>
<dbReference type="EMBL" id="JBHRYE010000010">
    <property type="protein sequence ID" value="MFC3670897.1"/>
    <property type="molecule type" value="Genomic_DNA"/>
</dbReference>
<dbReference type="RefSeq" id="WP_191322848.1">
    <property type="nucleotide sequence ID" value="NZ_BMZP01000002.1"/>
</dbReference>
<organism evidence="3 4">
    <name type="scientific">Novosphingobium pokkalii</name>
    <dbReference type="NCBI Taxonomy" id="1770194"/>
    <lineage>
        <taxon>Bacteria</taxon>
        <taxon>Pseudomonadati</taxon>
        <taxon>Pseudomonadota</taxon>
        <taxon>Alphaproteobacteria</taxon>
        <taxon>Sphingomonadales</taxon>
        <taxon>Sphingomonadaceae</taxon>
        <taxon>Novosphingobium</taxon>
    </lineage>
</organism>
<dbReference type="Pfam" id="PF13472">
    <property type="entry name" value="Lipase_GDSL_2"/>
    <property type="match status" value="1"/>
</dbReference>
<accession>A0ABV7V1N3</accession>
<keyword evidence="1" id="KW-0732">Signal</keyword>
<feature type="chain" id="PRO_5046320163" evidence="1">
    <location>
        <begin position="32"/>
        <end position="447"/>
    </location>
</feature>